<keyword evidence="1" id="KW-1133">Transmembrane helix</keyword>
<gene>
    <name evidence="2" type="ORF">HID58_082317</name>
</gene>
<keyword evidence="1" id="KW-0472">Membrane</keyword>
<dbReference type="EMBL" id="JAGKQM010000018">
    <property type="protein sequence ID" value="KAH0865106.1"/>
    <property type="molecule type" value="Genomic_DNA"/>
</dbReference>
<evidence type="ECO:0000313" key="3">
    <source>
        <dbReference type="Proteomes" id="UP000824890"/>
    </source>
</evidence>
<evidence type="ECO:0000256" key="1">
    <source>
        <dbReference type="SAM" id="Phobius"/>
    </source>
</evidence>
<feature type="transmembrane region" description="Helical" evidence="1">
    <location>
        <begin position="12"/>
        <end position="30"/>
    </location>
</feature>
<organism evidence="2 3">
    <name type="scientific">Brassica napus</name>
    <name type="common">Rape</name>
    <dbReference type="NCBI Taxonomy" id="3708"/>
    <lineage>
        <taxon>Eukaryota</taxon>
        <taxon>Viridiplantae</taxon>
        <taxon>Streptophyta</taxon>
        <taxon>Embryophyta</taxon>
        <taxon>Tracheophyta</taxon>
        <taxon>Spermatophyta</taxon>
        <taxon>Magnoliopsida</taxon>
        <taxon>eudicotyledons</taxon>
        <taxon>Gunneridae</taxon>
        <taxon>Pentapetalae</taxon>
        <taxon>rosids</taxon>
        <taxon>malvids</taxon>
        <taxon>Brassicales</taxon>
        <taxon>Brassicaceae</taxon>
        <taxon>Brassiceae</taxon>
        <taxon>Brassica</taxon>
    </lineage>
</organism>
<feature type="non-terminal residue" evidence="2">
    <location>
        <position position="115"/>
    </location>
</feature>
<sequence length="115" mass="13056">KLHLLGLGQSSIVFDVFFLSLTCLYARLGFQDLVFDDLTSMLFFIARGGLHGLLILFRLLFYIFSLIMLHISLLSALLVWIVFSSVYALWAWNVVSTLKLVLLFLGGRLPFSIPQ</sequence>
<keyword evidence="3" id="KW-1185">Reference proteome</keyword>
<name>A0ABQ7YD16_BRANA</name>
<accession>A0ABQ7YD16</accession>
<keyword evidence="1" id="KW-0812">Transmembrane</keyword>
<dbReference type="Proteomes" id="UP000824890">
    <property type="component" value="Unassembled WGS sequence"/>
</dbReference>
<reference evidence="2 3" key="1">
    <citation type="submission" date="2021-05" db="EMBL/GenBank/DDBJ databases">
        <title>Genome Assembly of Synthetic Allotetraploid Brassica napus Reveals Homoeologous Exchanges between Subgenomes.</title>
        <authorList>
            <person name="Davis J.T."/>
        </authorList>
    </citation>
    <scope>NUCLEOTIDE SEQUENCE [LARGE SCALE GENOMIC DNA]</scope>
    <source>
        <strain evidence="3">cv. Da-Ae</strain>
        <tissue evidence="2">Seedling</tissue>
    </source>
</reference>
<evidence type="ECO:0000313" key="2">
    <source>
        <dbReference type="EMBL" id="KAH0865106.1"/>
    </source>
</evidence>
<proteinExistence type="predicted"/>
<feature type="transmembrane region" description="Helical" evidence="1">
    <location>
        <begin position="42"/>
        <end position="64"/>
    </location>
</feature>
<comment type="caution">
    <text evidence="2">The sequence shown here is derived from an EMBL/GenBank/DDBJ whole genome shotgun (WGS) entry which is preliminary data.</text>
</comment>
<feature type="transmembrane region" description="Helical" evidence="1">
    <location>
        <begin position="71"/>
        <end position="92"/>
    </location>
</feature>
<feature type="non-terminal residue" evidence="2">
    <location>
        <position position="1"/>
    </location>
</feature>
<protein>
    <submittedName>
        <fullName evidence="2">Uncharacterized protein</fullName>
    </submittedName>
</protein>